<dbReference type="EMBL" id="CP087164">
    <property type="protein sequence ID" value="UGS36707.1"/>
    <property type="molecule type" value="Genomic_DNA"/>
</dbReference>
<feature type="signal peptide" evidence="1">
    <location>
        <begin position="1"/>
        <end position="24"/>
    </location>
</feature>
<protein>
    <submittedName>
        <fullName evidence="2">Uncharacterized protein</fullName>
    </submittedName>
</protein>
<reference evidence="2" key="1">
    <citation type="journal article" date="2022" name="Int. J. Syst. Evol. Microbiol.">
        <title>Pseudomonas aegrilactucae sp. nov. and Pseudomonas morbosilactucae sp. nov., pathogens causing bacterial rot of lettuce in Japan.</title>
        <authorList>
            <person name="Sawada H."/>
            <person name="Fujikawa T."/>
            <person name="Satou M."/>
        </authorList>
    </citation>
    <scope>NUCLEOTIDE SEQUENCE</scope>
    <source>
        <strain evidence="2">0166_1</strain>
    </source>
</reference>
<proteinExistence type="predicted"/>
<keyword evidence="3" id="KW-1185">Reference proteome</keyword>
<feature type="chain" id="PRO_5039617504" evidence="1">
    <location>
        <begin position="25"/>
        <end position="138"/>
    </location>
</feature>
<accession>A0A9E6XY77</accession>
<sequence length="138" mass="13945">MGTKLASTLAVLTCLGFAAPVATAAGQVEAQLRPTGTTSQAGWDVATGLIDGGAFGPLALGALRTTAGPDGDVSGTLAVFGPRGWLITAVAGTRQPDGLLRADLGFARGAGRFRSVQSGTLEQLADGTLIIRVRRTPR</sequence>
<evidence type="ECO:0000256" key="1">
    <source>
        <dbReference type="SAM" id="SignalP"/>
    </source>
</evidence>
<organism evidence="2 3">
    <name type="scientific">Capillimicrobium parvum</name>
    <dbReference type="NCBI Taxonomy" id="2884022"/>
    <lineage>
        <taxon>Bacteria</taxon>
        <taxon>Bacillati</taxon>
        <taxon>Actinomycetota</taxon>
        <taxon>Thermoleophilia</taxon>
        <taxon>Solirubrobacterales</taxon>
        <taxon>Capillimicrobiaceae</taxon>
        <taxon>Capillimicrobium</taxon>
    </lineage>
</organism>
<dbReference type="Proteomes" id="UP001162834">
    <property type="component" value="Chromosome"/>
</dbReference>
<evidence type="ECO:0000313" key="2">
    <source>
        <dbReference type="EMBL" id="UGS36707.1"/>
    </source>
</evidence>
<evidence type="ECO:0000313" key="3">
    <source>
        <dbReference type="Proteomes" id="UP001162834"/>
    </source>
</evidence>
<dbReference type="KEGG" id="sbae:DSM104329_03116"/>
<name>A0A9E6XY77_9ACTN</name>
<gene>
    <name evidence="2" type="ORF">DSM104329_03116</name>
</gene>
<dbReference type="AlphaFoldDB" id="A0A9E6XY77"/>
<dbReference type="RefSeq" id="WP_259310773.1">
    <property type="nucleotide sequence ID" value="NZ_CP087164.1"/>
</dbReference>
<keyword evidence="1" id="KW-0732">Signal</keyword>